<evidence type="ECO:0000313" key="8">
    <source>
        <dbReference type="RefSeq" id="XP_015283977.1"/>
    </source>
</evidence>
<dbReference type="Proteomes" id="UP000694871">
    <property type="component" value="Unplaced"/>
</dbReference>
<feature type="domain" description="DDX21/DDX50 dimerisation" evidence="6">
    <location>
        <begin position="51"/>
        <end position="102"/>
    </location>
</feature>
<dbReference type="InterPro" id="IPR027417">
    <property type="entry name" value="P-loop_NTPase"/>
</dbReference>
<name>A0ABM1LDE0_GEKJA</name>
<evidence type="ECO:0000256" key="5">
    <source>
        <dbReference type="ARBA" id="ARBA00022840"/>
    </source>
</evidence>
<dbReference type="Pfam" id="PF26142">
    <property type="entry name" value="DD_DDX21-DDX50"/>
    <property type="match status" value="1"/>
</dbReference>
<feature type="non-terminal residue" evidence="8">
    <location>
        <position position="1"/>
    </location>
</feature>
<dbReference type="PANTHER" id="PTHR47963">
    <property type="entry name" value="DEAD-BOX ATP-DEPENDENT RNA HELICASE 47, MITOCHONDRIAL"/>
    <property type="match status" value="1"/>
</dbReference>
<gene>
    <name evidence="8" type="primary">LOC107125013</name>
</gene>
<evidence type="ECO:0000313" key="7">
    <source>
        <dbReference type="Proteomes" id="UP000694871"/>
    </source>
</evidence>
<keyword evidence="4" id="KW-0347">Helicase</keyword>
<dbReference type="Gene3D" id="3.40.50.300">
    <property type="entry name" value="P-loop containing nucleotide triphosphate hydrolases"/>
    <property type="match status" value="1"/>
</dbReference>
<feature type="non-terminal residue" evidence="8">
    <location>
        <position position="118"/>
    </location>
</feature>
<dbReference type="RefSeq" id="XP_015283977.1">
    <property type="nucleotide sequence ID" value="XM_015428491.1"/>
</dbReference>
<dbReference type="InterPro" id="IPR050547">
    <property type="entry name" value="DEAD_box_RNA_helicases"/>
</dbReference>
<keyword evidence="5" id="KW-0067">ATP-binding</keyword>
<proteinExistence type="predicted"/>
<dbReference type="SUPFAM" id="SSF52540">
    <property type="entry name" value="P-loop containing nucleoside triphosphate hydrolases"/>
    <property type="match status" value="1"/>
</dbReference>
<sequence>DVDSYIHRSGRTGRAGRNGMCICFYQRKEDHQLRQVEQKAGITFKRVGVPTATDIIKASSKDAIRSLDSVPPSAIDYFRQSAERLIEEKGAVEALAAALAHISGATSIEQRSLLNSDV</sequence>
<evidence type="ECO:0000256" key="2">
    <source>
        <dbReference type="ARBA" id="ARBA00022741"/>
    </source>
</evidence>
<dbReference type="EC" id="3.6.4.13" evidence="1"/>
<keyword evidence="2" id="KW-0547">Nucleotide-binding</keyword>
<keyword evidence="7" id="KW-1185">Reference proteome</keyword>
<evidence type="ECO:0000259" key="6">
    <source>
        <dbReference type="Pfam" id="PF26142"/>
    </source>
</evidence>
<evidence type="ECO:0000256" key="3">
    <source>
        <dbReference type="ARBA" id="ARBA00022801"/>
    </source>
</evidence>
<evidence type="ECO:0000256" key="4">
    <source>
        <dbReference type="ARBA" id="ARBA00022806"/>
    </source>
</evidence>
<dbReference type="PANTHER" id="PTHR47963:SF8">
    <property type="entry name" value="ATP-DEPENDENT RNA HELICASE DEAD"/>
    <property type="match status" value="1"/>
</dbReference>
<protein>
    <recommendedName>
        <fullName evidence="1">RNA helicase</fullName>
        <ecNumber evidence="1">3.6.4.13</ecNumber>
    </recommendedName>
</protein>
<evidence type="ECO:0000256" key="1">
    <source>
        <dbReference type="ARBA" id="ARBA00012552"/>
    </source>
</evidence>
<dbReference type="GeneID" id="107125013"/>
<accession>A0ABM1LDE0</accession>
<keyword evidence="3" id="KW-0378">Hydrolase</keyword>
<dbReference type="InterPro" id="IPR059027">
    <property type="entry name" value="DD_DDX21-DDX50"/>
</dbReference>
<reference evidence="8" key="1">
    <citation type="submission" date="2025-08" db="UniProtKB">
        <authorList>
            <consortium name="RefSeq"/>
        </authorList>
    </citation>
    <scope>IDENTIFICATION</scope>
</reference>
<organism evidence="7 8">
    <name type="scientific">Gekko japonicus</name>
    <name type="common">Schlegel's Japanese gecko</name>
    <dbReference type="NCBI Taxonomy" id="146911"/>
    <lineage>
        <taxon>Eukaryota</taxon>
        <taxon>Metazoa</taxon>
        <taxon>Chordata</taxon>
        <taxon>Craniata</taxon>
        <taxon>Vertebrata</taxon>
        <taxon>Euteleostomi</taxon>
        <taxon>Lepidosauria</taxon>
        <taxon>Squamata</taxon>
        <taxon>Bifurcata</taxon>
        <taxon>Gekkota</taxon>
        <taxon>Gekkonidae</taxon>
        <taxon>Gekkoninae</taxon>
        <taxon>Gekko</taxon>
    </lineage>
</organism>